<dbReference type="EMBL" id="JAATJE010000001">
    <property type="protein sequence ID" value="NJC33726.1"/>
    <property type="molecule type" value="Genomic_DNA"/>
</dbReference>
<evidence type="ECO:0000259" key="1">
    <source>
        <dbReference type="Pfam" id="PF13454"/>
    </source>
</evidence>
<evidence type="ECO:0000313" key="2">
    <source>
        <dbReference type="EMBL" id="NJC33726.1"/>
    </source>
</evidence>
<comment type="caution">
    <text evidence="2">The sequence shown here is derived from an EMBL/GenBank/DDBJ whole genome shotgun (WGS) entry which is preliminary data.</text>
</comment>
<protein>
    <submittedName>
        <fullName evidence="2">NAD(P)/FAD-binding protein YdhS</fullName>
    </submittedName>
</protein>
<dbReference type="InterPro" id="IPR038732">
    <property type="entry name" value="HpyO/CreE_NAD-binding"/>
</dbReference>
<evidence type="ECO:0000313" key="3">
    <source>
        <dbReference type="Proteomes" id="UP000734218"/>
    </source>
</evidence>
<dbReference type="Gene3D" id="3.50.50.60">
    <property type="entry name" value="FAD/NAD(P)-binding domain"/>
    <property type="match status" value="1"/>
</dbReference>
<keyword evidence="3" id="KW-1185">Reference proteome</keyword>
<dbReference type="Proteomes" id="UP000734218">
    <property type="component" value="Unassembled WGS sequence"/>
</dbReference>
<proteinExistence type="predicted"/>
<accession>A0ABX0XLZ3</accession>
<feature type="domain" description="FAD-dependent urate hydroxylase HpyO/Asp monooxygenase CreE-like FAD/NAD(P)-binding" evidence="1">
    <location>
        <begin position="8"/>
        <end position="149"/>
    </location>
</feature>
<dbReference type="InterPro" id="IPR036188">
    <property type="entry name" value="FAD/NAD-bd_sf"/>
</dbReference>
<dbReference type="PANTHER" id="PTHR40254">
    <property type="entry name" value="BLR0577 PROTEIN"/>
    <property type="match status" value="1"/>
</dbReference>
<organism evidence="2 3">
    <name type="scientific">Sphingomonas jejuensis</name>
    <dbReference type="NCBI Taxonomy" id="904715"/>
    <lineage>
        <taxon>Bacteria</taxon>
        <taxon>Pseudomonadati</taxon>
        <taxon>Pseudomonadota</taxon>
        <taxon>Alphaproteobacteria</taxon>
        <taxon>Sphingomonadales</taxon>
        <taxon>Sphingomonadaceae</taxon>
        <taxon>Sphingomonas</taxon>
    </lineage>
</organism>
<dbReference type="RefSeq" id="WP_167953679.1">
    <property type="nucleotide sequence ID" value="NZ_JAATJE010000001.1"/>
</dbReference>
<gene>
    <name evidence="2" type="ORF">GGR88_001200</name>
</gene>
<dbReference type="InterPro" id="IPR052189">
    <property type="entry name" value="L-asp_N-monooxygenase_NS-form"/>
</dbReference>
<name>A0ABX0XLZ3_9SPHN</name>
<dbReference type="SUPFAM" id="SSF51905">
    <property type="entry name" value="FAD/NAD(P)-binding domain"/>
    <property type="match status" value="1"/>
</dbReference>
<dbReference type="Pfam" id="PF13454">
    <property type="entry name" value="NAD_binding_9"/>
    <property type="match status" value="1"/>
</dbReference>
<dbReference type="PANTHER" id="PTHR40254:SF1">
    <property type="entry name" value="BLR0577 PROTEIN"/>
    <property type="match status" value="1"/>
</dbReference>
<reference evidence="2 3" key="1">
    <citation type="submission" date="2020-03" db="EMBL/GenBank/DDBJ databases">
        <title>Genomic Encyclopedia of Type Strains, Phase IV (KMG-IV): sequencing the most valuable type-strain genomes for metagenomic binning, comparative biology and taxonomic classification.</title>
        <authorList>
            <person name="Goeker M."/>
        </authorList>
    </citation>
    <scope>NUCLEOTIDE SEQUENCE [LARGE SCALE GENOMIC DNA]</scope>
    <source>
        <strain evidence="2 3">DSM 27651</strain>
    </source>
</reference>
<dbReference type="PRINTS" id="PR00411">
    <property type="entry name" value="PNDRDTASEI"/>
</dbReference>
<sequence length="442" mass="47260">MQTADVLIVGAGASGTLLGVHLLGRGASVILVERHGRLEGRGVAYGEAGPLHLLNVRAAGMSAYPDRPDHFAAWLEAKGRGAGTSFALRRDYGDYLVALLADAETRGPGVLERVDGEIVDLQEAGDGVTAILPDGRHLHARHAVIASGNLPPLPPPGIDQTLPPDIWVADPWASDPASGLRDADHVVLVGTGLTAVDVAVQLDAAGFGGKITAVSRRGLMPRVHADPEPRPAPPTLDDDRLSGMLRRIRRLGDEIGWRAAVDALRPVTQPLWQEADLRVRRRFLRHLRPWWDVHRHRIAPQVGERLAAMAKAGRLEVLAARTFATVAEPSGVALTIRRRGASATEVIHARRLVNCTGPGTDVSRSGDPLLTTLLQRGTVRSGPLRLGVEVSDQCDTLDSAGAASSRIHAIGPITRERFWEVVAVPDIRQQAAVLAARLAPDQ</sequence>